<feature type="region of interest" description="Disordered" evidence="1">
    <location>
        <begin position="84"/>
        <end position="173"/>
    </location>
</feature>
<organism evidence="2 3">
    <name type="scientific">Hanseniaspora valbyensis NRRL Y-1626</name>
    <dbReference type="NCBI Taxonomy" id="766949"/>
    <lineage>
        <taxon>Eukaryota</taxon>
        <taxon>Fungi</taxon>
        <taxon>Dikarya</taxon>
        <taxon>Ascomycota</taxon>
        <taxon>Saccharomycotina</taxon>
        <taxon>Saccharomycetes</taxon>
        <taxon>Saccharomycodales</taxon>
        <taxon>Saccharomycodaceae</taxon>
        <taxon>Hanseniaspora</taxon>
    </lineage>
</organism>
<name>A0A1B7T8G7_9ASCO</name>
<feature type="compositionally biased region" description="Low complexity" evidence="1">
    <location>
        <begin position="117"/>
        <end position="131"/>
    </location>
</feature>
<evidence type="ECO:0000313" key="2">
    <source>
        <dbReference type="EMBL" id="OBA25012.1"/>
    </source>
</evidence>
<keyword evidence="3" id="KW-1185">Reference proteome</keyword>
<proteinExistence type="predicted"/>
<comment type="caution">
    <text evidence="2">The sequence shown here is derived from an EMBL/GenBank/DDBJ whole genome shotgun (WGS) entry which is preliminary data.</text>
</comment>
<evidence type="ECO:0000313" key="3">
    <source>
        <dbReference type="Proteomes" id="UP000092321"/>
    </source>
</evidence>
<dbReference type="Proteomes" id="UP000092321">
    <property type="component" value="Unassembled WGS sequence"/>
</dbReference>
<feature type="compositionally biased region" description="Polar residues" evidence="1">
    <location>
        <begin position="91"/>
        <end position="104"/>
    </location>
</feature>
<feature type="compositionally biased region" description="Low complexity" evidence="1">
    <location>
        <begin position="141"/>
        <end position="173"/>
    </location>
</feature>
<evidence type="ECO:0000256" key="1">
    <source>
        <dbReference type="SAM" id="MobiDB-lite"/>
    </source>
</evidence>
<gene>
    <name evidence="2" type="ORF">HANVADRAFT_8308</name>
</gene>
<accession>A0A1B7T8G7</accession>
<dbReference type="EMBL" id="LXPE01000290">
    <property type="protein sequence ID" value="OBA25012.1"/>
    <property type="molecule type" value="Genomic_DNA"/>
</dbReference>
<protein>
    <submittedName>
        <fullName evidence="2">Uncharacterized protein</fullName>
    </submittedName>
</protein>
<feature type="compositionally biased region" description="Basic and acidic residues" evidence="1">
    <location>
        <begin position="107"/>
        <end position="116"/>
    </location>
</feature>
<sequence length="296" mass="31456">MKHSTSVLDKNSVNSLCTYAIFVVTDVTIYYPYTSKYNGVYVTITSSTVSVTTDSLVTSIEAKICLPASSTINIYTSTTTITSSHDTTTIQQTPNHGTTTTSADLVQGKDNHEHDTTSSTSCFTSSITTSSIKYKPDHDTSSTTTSSVPSKSTSSHNTTTTETTSENSTTKTTSTPAFNSITTKFFFISYYNNTYTSVSTSSCPSVPASTTLTTTTDEYIIVSTVTCSSTPASLSLITITSTFTSVCSSQVSESTITPPQEVSSKILKTGYLSETLSSISTTAVSSNEYTSTSKTT</sequence>
<reference evidence="3" key="1">
    <citation type="journal article" date="2016" name="Proc. Natl. Acad. Sci. U.S.A.">
        <title>Comparative genomics of biotechnologically important yeasts.</title>
        <authorList>
            <person name="Riley R."/>
            <person name="Haridas S."/>
            <person name="Wolfe K.H."/>
            <person name="Lopes M.R."/>
            <person name="Hittinger C.T."/>
            <person name="Goeker M."/>
            <person name="Salamov A.A."/>
            <person name="Wisecaver J.H."/>
            <person name="Long T.M."/>
            <person name="Calvey C.H."/>
            <person name="Aerts A.L."/>
            <person name="Barry K.W."/>
            <person name="Choi C."/>
            <person name="Clum A."/>
            <person name="Coughlan A.Y."/>
            <person name="Deshpande S."/>
            <person name="Douglass A.P."/>
            <person name="Hanson S.J."/>
            <person name="Klenk H.-P."/>
            <person name="LaButti K.M."/>
            <person name="Lapidus A."/>
            <person name="Lindquist E.A."/>
            <person name="Lipzen A.M."/>
            <person name="Meier-Kolthoff J.P."/>
            <person name="Ohm R.A."/>
            <person name="Otillar R.P."/>
            <person name="Pangilinan J.L."/>
            <person name="Peng Y."/>
            <person name="Rokas A."/>
            <person name="Rosa C.A."/>
            <person name="Scheuner C."/>
            <person name="Sibirny A.A."/>
            <person name="Slot J.C."/>
            <person name="Stielow J.B."/>
            <person name="Sun H."/>
            <person name="Kurtzman C.P."/>
            <person name="Blackwell M."/>
            <person name="Grigoriev I.V."/>
            <person name="Jeffries T.W."/>
        </authorList>
    </citation>
    <scope>NUCLEOTIDE SEQUENCE [LARGE SCALE GENOMIC DNA]</scope>
    <source>
        <strain evidence="3">NRRL Y-1626</strain>
    </source>
</reference>
<dbReference type="AlphaFoldDB" id="A0A1B7T8G7"/>